<dbReference type="RefSeq" id="XP_035348818.1">
    <property type="nucleotide sequence ID" value="XM_035492925.1"/>
</dbReference>
<evidence type="ECO:0000256" key="2">
    <source>
        <dbReference type="ARBA" id="ARBA00009809"/>
    </source>
</evidence>
<evidence type="ECO:0000256" key="5">
    <source>
        <dbReference type="ARBA" id="ARBA00022801"/>
    </source>
</evidence>
<comment type="catalytic activity">
    <reaction evidence="1">
        <text>Hydrolysis of terminal non-reducing beta-D-galactose residues in beta-D-galactosides.</text>
        <dbReference type="EC" id="3.2.1.23"/>
    </reaction>
</comment>
<dbReference type="SUPFAM" id="SSF117100">
    <property type="entry name" value="Beta-galactosidase LacA, domain 3"/>
    <property type="match status" value="1"/>
</dbReference>
<dbReference type="PANTHER" id="PTHR23421">
    <property type="entry name" value="BETA-GALACTOSIDASE RELATED"/>
    <property type="match status" value="1"/>
</dbReference>
<keyword evidence="12" id="KW-1185">Reference proteome</keyword>
<dbReference type="Gene3D" id="2.60.120.260">
    <property type="entry name" value="Galactose-binding domain-like"/>
    <property type="match status" value="2"/>
</dbReference>
<dbReference type="InterPro" id="IPR025972">
    <property type="entry name" value="BetaGal_dom3"/>
</dbReference>
<dbReference type="GO" id="GO:0004565">
    <property type="term" value="F:beta-galactosidase activity"/>
    <property type="evidence" value="ECO:0007669"/>
    <property type="project" value="UniProtKB-EC"/>
</dbReference>
<dbReference type="InterPro" id="IPR037110">
    <property type="entry name" value="Betagal_dom2_sf"/>
</dbReference>
<dbReference type="InterPro" id="IPR036833">
    <property type="entry name" value="BetaGal_dom3_sf"/>
</dbReference>
<dbReference type="Pfam" id="PF01301">
    <property type="entry name" value="Glyco_hydro_35"/>
    <property type="match status" value="1"/>
</dbReference>
<dbReference type="InterPro" id="IPR017853">
    <property type="entry name" value="GH"/>
</dbReference>
<evidence type="ECO:0000256" key="4">
    <source>
        <dbReference type="ARBA" id="ARBA00022729"/>
    </source>
</evidence>
<keyword evidence="5" id="KW-0378">Hydrolase</keyword>
<keyword evidence="7" id="KW-0326">Glycosidase</keyword>
<evidence type="ECO:0000256" key="6">
    <source>
        <dbReference type="ARBA" id="ARBA00023180"/>
    </source>
</evidence>
<dbReference type="FunFam" id="3.20.20.80:FF:000040">
    <property type="entry name" value="Beta-galactosidase A"/>
    <property type="match status" value="1"/>
</dbReference>
<feature type="chain" id="PRO_5028806374" description="beta-galactosidase" evidence="9">
    <location>
        <begin position="21"/>
        <end position="985"/>
    </location>
</feature>
<dbReference type="KEGG" id="trg:TRUGW13939_09805"/>
<dbReference type="Gene3D" id="3.20.20.80">
    <property type="entry name" value="Glycosidases"/>
    <property type="match status" value="1"/>
</dbReference>
<dbReference type="Pfam" id="PF10435">
    <property type="entry name" value="BetaGal_dom2"/>
    <property type="match status" value="1"/>
</dbReference>
<dbReference type="InterPro" id="IPR001944">
    <property type="entry name" value="Glycoside_Hdrlase_35"/>
</dbReference>
<dbReference type="InterPro" id="IPR025300">
    <property type="entry name" value="BetaGal_jelly_roll_dom"/>
</dbReference>
<evidence type="ECO:0000256" key="1">
    <source>
        <dbReference type="ARBA" id="ARBA00001412"/>
    </source>
</evidence>
<dbReference type="SUPFAM" id="SSF51011">
    <property type="entry name" value="Glycosyl hydrolase domain"/>
    <property type="match status" value="1"/>
</dbReference>
<dbReference type="Pfam" id="PF13363">
    <property type="entry name" value="BetaGal_dom3"/>
    <property type="match status" value="1"/>
</dbReference>
<dbReference type="SMART" id="SM01029">
    <property type="entry name" value="BetaGal_dom2"/>
    <property type="match status" value="1"/>
</dbReference>
<evidence type="ECO:0000256" key="9">
    <source>
        <dbReference type="SAM" id="SignalP"/>
    </source>
</evidence>
<feature type="signal peptide" evidence="9">
    <location>
        <begin position="1"/>
        <end position="20"/>
    </location>
</feature>
<dbReference type="Gene3D" id="2.102.20.10">
    <property type="entry name" value="Beta-galactosidase, domain 2"/>
    <property type="match status" value="1"/>
</dbReference>
<dbReference type="FunFam" id="2.60.120.260:FF:000065">
    <property type="entry name" value="Beta-galactosidase A"/>
    <property type="match status" value="1"/>
</dbReference>
<accession>A0A7H8R8B9</accession>
<dbReference type="Gene3D" id="2.60.390.10">
    <property type="entry name" value="Beta-galactosidase, domain 3"/>
    <property type="match status" value="1"/>
</dbReference>
<evidence type="ECO:0000256" key="3">
    <source>
        <dbReference type="ARBA" id="ARBA00012756"/>
    </source>
</evidence>
<dbReference type="SUPFAM" id="SSF51445">
    <property type="entry name" value="(Trans)glycosidases"/>
    <property type="match status" value="1"/>
</dbReference>
<reference evidence="12" key="1">
    <citation type="submission" date="2020-06" db="EMBL/GenBank/DDBJ databases">
        <title>A chromosome-scale genome assembly of Talaromyces rugulosus W13939.</title>
        <authorList>
            <person name="Wang B."/>
            <person name="Guo L."/>
            <person name="Ye K."/>
            <person name="Wang L."/>
        </authorList>
    </citation>
    <scope>NUCLEOTIDE SEQUENCE [LARGE SCALE GENOMIC DNA]</scope>
    <source>
        <strain evidence="12">W13939</strain>
    </source>
</reference>
<name>A0A7H8R8B9_TALRU</name>
<evidence type="ECO:0000313" key="11">
    <source>
        <dbReference type="EMBL" id="QKX62644.1"/>
    </source>
</evidence>
<comment type="similarity">
    <text evidence="2 8">Belongs to the glycosyl hydrolase 35 family.</text>
</comment>
<dbReference type="GO" id="GO:0005975">
    <property type="term" value="P:carbohydrate metabolic process"/>
    <property type="evidence" value="ECO:0007669"/>
    <property type="project" value="InterPro"/>
</dbReference>
<proteinExistence type="inferred from homology"/>
<dbReference type="GeneID" id="55997288"/>
<dbReference type="InterPro" id="IPR031330">
    <property type="entry name" value="Gly_Hdrlase_35_cat"/>
</dbReference>
<gene>
    <name evidence="11" type="ORF">TRUGW13939_09805</name>
</gene>
<keyword evidence="6" id="KW-0325">Glycoprotein</keyword>
<sequence>MGFFRSVVSFLFWIWTLVLATNSSSPVTWDKYSLSVNGQRLFVFAGEFHYQRLPVPELWLDVFEKLKANGFNAVSVYFFWSYHSASKDHYDFETGAHNIQRLFDYAKQSGIYVIARPGPYSNGETSAGGYALWAANGQLGEERTSDPQYYQQWYPWMQKLGKIIAANQITEGGPVILVQHENELQETSYSANNTLVVYMEQISQALADAGIVVPSTSNEKGMRSVSWSTDYNDVSGAVDVYGLDSYPGGLSCTDPEAGFQLIRTYYQWFQNYSFTQPEYLPEFQGGYFQPWGGYFYDDCSSSLEPDFADVFYKNNVGSRVTLQSLYMAYGGTNWGYSAAPVVYTSYDYDAPLRETREIRDKLKQTKLLGLFTRVSSGLLETDMVGNGTDYTSDSSIFTWALRNPQTNAGFYIVSHDDSASQDTTEFSITVETSKGTIDIPDVELAGRQSKIIVTDYKLGESTLLFSSVDVLTYATLDADVLALYLNIGQAGSFALLDTSSLNFTVHGESNVTASQTSHGTVYTYTQAEGISVVQFSNGLIVYLLDKVTAWNFFAPPQTLDPIVKPDQHIFVIGPYLVRGASFKGSSIEIVGDNEITTSIEVYTGNSSVTSIKWNKKTIATKRTPYGSLIGTVPGTENVTTSLPKLTSWKSHDAIPEIDPGYDDSRWTICDKNTTVNAVTPLSLPVLYSGDYGYHAGPKIYRGRFKTLNATGVNVTAQNGVAAGWSAWLNGQYVGGSPGNSSLATTSDVLKFNTSSLKTTLRDSNEDNVLTILTDYTGHDEDNVKPEGAQNPRGILGAVLQGEGNFSSWKIQGNAGGEKNIDPTRGPMNEGGLYAERMGWHLPGFQPDDSWDTSAPYDGVSGASGRFYITNFTLDIDNGLDVPLGLKVNASASVPAVVYIWLNGYQFGHYLPHIGPQSVFSFQPGIINTQKNRPNTLGMSLWALTDKEAKLEQVELVAYGKYTSGFDFAQDWSYLQPEWKDRSEYA</sequence>
<keyword evidence="4 9" id="KW-0732">Signal</keyword>
<dbReference type="EC" id="3.2.1.23" evidence="3"/>
<dbReference type="Pfam" id="PF13364">
    <property type="entry name" value="BetaGal_ABD2"/>
    <property type="match status" value="2"/>
</dbReference>
<protein>
    <recommendedName>
        <fullName evidence="3">beta-galactosidase</fullName>
        <ecNumber evidence="3">3.2.1.23</ecNumber>
    </recommendedName>
</protein>
<dbReference type="Proteomes" id="UP000509510">
    <property type="component" value="Chromosome V"/>
</dbReference>
<dbReference type="InterPro" id="IPR008979">
    <property type="entry name" value="Galactose-bd-like_sf"/>
</dbReference>
<dbReference type="AlphaFoldDB" id="A0A7H8R8B9"/>
<evidence type="ECO:0000313" key="12">
    <source>
        <dbReference type="Proteomes" id="UP000509510"/>
    </source>
</evidence>
<evidence type="ECO:0000259" key="10">
    <source>
        <dbReference type="SMART" id="SM01029"/>
    </source>
</evidence>
<organism evidence="11 12">
    <name type="scientific">Talaromyces rugulosus</name>
    <name type="common">Penicillium rugulosum</name>
    <dbReference type="NCBI Taxonomy" id="121627"/>
    <lineage>
        <taxon>Eukaryota</taxon>
        <taxon>Fungi</taxon>
        <taxon>Dikarya</taxon>
        <taxon>Ascomycota</taxon>
        <taxon>Pezizomycotina</taxon>
        <taxon>Eurotiomycetes</taxon>
        <taxon>Eurotiomycetidae</taxon>
        <taxon>Eurotiales</taxon>
        <taxon>Trichocomaceae</taxon>
        <taxon>Talaromyces</taxon>
        <taxon>Talaromyces sect. Islandici</taxon>
    </lineage>
</organism>
<dbReference type="InterPro" id="IPR018954">
    <property type="entry name" value="Betagal_dom2"/>
</dbReference>
<evidence type="ECO:0000256" key="7">
    <source>
        <dbReference type="ARBA" id="ARBA00023295"/>
    </source>
</evidence>
<dbReference type="EMBL" id="CP055902">
    <property type="protein sequence ID" value="QKX62644.1"/>
    <property type="molecule type" value="Genomic_DNA"/>
</dbReference>
<evidence type="ECO:0000256" key="8">
    <source>
        <dbReference type="RuleBase" id="RU003679"/>
    </source>
</evidence>
<dbReference type="PRINTS" id="PR00742">
    <property type="entry name" value="GLHYDRLASE35"/>
</dbReference>
<dbReference type="FunFam" id="2.102.20.10:FF:000001">
    <property type="entry name" value="Beta-galactosidase A"/>
    <property type="match status" value="1"/>
</dbReference>
<feature type="domain" description="Beta-galactosidase" evidence="10">
    <location>
        <begin position="377"/>
        <end position="552"/>
    </location>
</feature>
<dbReference type="SUPFAM" id="SSF49785">
    <property type="entry name" value="Galactose-binding domain-like"/>
    <property type="match status" value="2"/>
</dbReference>
<dbReference type="OrthoDB" id="1657402at2759"/>